<comment type="caution">
    <text evidence="1">The sequence shown here is derived from an EMBL/GenBank/DDBJ whole genome shotgun (WGS) entry which is preliminary data.</text>
</comment>
<protein>
    <submittedName>
        <fullName evidence="1">Uncharacterized protein</fullName>
    </submittedName>
</protein>
<name>A0A9W4MVI5_PENNA</name>
<accession>A0A9W4MVI5</accession>
<dbReference type="OrthoDB" id="10010954at2759"/>
<organism evidence="1 2">
    <name type="scientific">Penicillium nalgiovense</name>
    <dbReference type="NCBI Taxonomy" id="60175"/>
    <lineage>
        <taxon>Eukaryota</taxon>
        <taxon>Fungi</taxon>
        <taxon>Dikarya</taxon>
        <taxon>Ascomycota</taxon>
        <taxon>Pezizomycotina</taxon>
        <taxon>Eurotiomycetes</taxon>
        <taxon>Eurotiomycetidae</taxon>
        <taxon>Eurotiales</taxon>
        <taxon>Aspergillaceae</taxon>
        <taxon>Penicillium</taxon>
    </lineage>
</organism>
<dbReference type="AlphaFoldDB" id="A0A9W4MVI5"/>
<evidence type="ECO:0000313" key="1">
    <source>
        <dbReference type="EMBL" id="CAG8111417.1"/>
    </source>
</evidence>
<gene>
    <name evidence="1" type="ORF">PNAL_LOCUS4992</name>
</gene>
<sequence>MPPTTINQNALSRLTELSAWVSETNEFKAEQENLFRCSDEGRHVRVDPLLGELGFNKIKGYGYSIWRIRGKIALKATRHYQSLFFPLSIKSGSGSAAGEVQAAGEVLTPGSYISFSSPLTLDSQLDCLIVYLPKTDDSSVAE</sequence>
<dbReference type="Proteomes" id="UP001153461">
    <property type="component" value="Unassembled WGS sequence"/>
</dbReference>
<reference evidence="1" key="1">
    <citation type="submission" date="2021-07" db="EMBL/GenBank/DDBJ databases">
        <authorList>
            <person name="Branca A.L. A."/>
        </authorList>
    </citation>
    <scope>NUCLEOTIDE SEQUENCE</scope>
</reference>
<dbReference type="EMBL" id="CAJVNV010000217">
    <property type="protein sequence ID" value="CAG8111417.1"/>
    <property type="molecule type" value="Genomic_DNA"/>
</dbReference>
<evidence type="ECO:0000313" key="2">
    <source>
        <dbReference type="Proteomes" id="UP001153461"/>
    </source>
</evidence>
<proteinExistence type="predicted"/>